<dbReference type="RefSeq" id="WP_052730947.1">
    <property type="nucleotide sequence ID" value="NZ_CP009516.1"/>
</dbReference>
<dbReference type="InterPro" id="IPR032109">
    <property type="entry name" value="Big_3_5"/>
</dbReference>
<organism evidence="3 4">
    <name type="scientific">Methanosarcina horonobensis HB-1 = JCM 15518</name>
    <dbReference type="NCBI Taxonomy" id="1434110"/>
    <lineage>
        <taxon>Archaea</taxon>
        <taxon>Methanobacteriati</taxon>
        <taxon>Methanobacteriota</taxon>
        <taxon>Stenosarchaea group</taxon>
        <taxon>Methanomicrobia</taxon>
        <taxon>Methanosarcinales</taxon>
        <taxon>Methanosarcinaceae</taxon>
        <taxon>Methanosarcina</taxon>
    </lineage>
</organism>
<dbReference type="InterPro" id="IPR013783">
    <property type="entry name" value="Ig-like_fold"/>
</dbReference>
<dbReference type="GeneID" id="24833085"/>
<reference evidence="3 4" key="1">
    <citation type="submission" date="2014-07" db="EMBL/GenBank/DDBJ databases">
        <title>Methanogenic archaea and the global carbon cycle.</title>
        <authorList>
            <person name="Henriksen J.R."/>
            <person name="Luke J."/>
            <person name="Reinhart S."/>
            <person name="Benedict M.N."/>
            <person name="Youngblut N.D."/>
            <person name="Metcalf M.E."/>
            <person name="Whitaker R.J."/>
            <person name="Metcalf W.W."/>
        </authorList>
    </citation>
    <scope>NUCLEOTIDE SEQUENCE [LARGE SCALE GENOMIC DNA]</scope>
    <source>
        <strain evidence="3 4">HB-1</strain>
    </source>
</reference>
<dbReference type="STRING" id="1434110.MSHOH_3727"/>
<dbReference type="InterPro" id="IPR051200">
    <property type="entry name" value="Host-pathogen_enzymatic-act"/>
</dbReference>
<dbReference type="PATRIC" id="fig|1434110.4.peg.4767"/>
<dbReference type="Pfam" id="PF10282">
    <property type="entry name" value="Lactonase"/>
    <property type="match status" value="1"/>
</dbReference>
<dbReference type="SUPFAM" id="SSF50974">
    <property type="entry name" value="Nitrous oxide reductase, N-terminal domain"/>
    <property type="match status" value="1"/>
</dbReference>
<protein>
    <submittedName>
        <fullName evidence="3">Collagen triple helix repeat domain protein</fullName>
    </submittedName>
</protein>
<dbReference type="OrthoDB" id="136267at2157"/>
<dbReference type="HOGENOM" id="CLU_009318_2_2_2"/>
<keyword evidence="4" id="KW-1185">Reference proteome</keyword>
<dbReference type="Proteomes" id="UP000033101">
    <property type="component" value="Chromosome"/>
</dbReference>
<dbReference type="AlphaFoldDB" id="A0A0E3WUF9"/>
<keyword evidence="1" id="KW-0812">Transmembrane</keyword>
<dbReference type="InterPro" id="IPR019405">
    <property type="entry name" value="Lactonase_7-beta_prop"/>
</dbReference>
<dbReference type="NCBIfam" id="TIGR02276">
    <property type="entry name" value="beta_rpt_yvtn"/>
    <property type="match status" value="5"/>
</dbReference>
<feature type="transmembrane region" description="Helical" evidence="1">
    <location>
        <begin position="458"/>
        <end position="478"/>
    </location>
</feature>
<proteinExistence type="predicted"/>
<evidence type="ECO:0000313" key="3">
    <source>
        <dbReference type="EMBL" id="AKB80210.1"/>
    </source>
</evidence>
<keyword evidence="1" id="KW-1133">Transmembrane helix</keyword>
<keyword evidence="1" id="KW-0472">Membrane</keyword>
<dbReference type="Gene3D" id="2.60.40.10">
    <property type="entry name" value="Immunoglobulins"/>
    <property type="match status" value="1"/>
</dbReference>
<evidence type="ECO:0000313" key="4">
    <source>
        <dbReference type="Proteomes" id="UP000033101"/>
    </source>
</evidence>
<gene>
    <name evidence="3" type="ORF">MSHOH_3727</name>
</gene>
<dbReference type="EMBL" id="CP009516">
    <property type="protein sequence ID" value="AKB80210.1"/>
    <property type="molecule type" value="Genomic_DNA"/>
</dbReference>
<dbReference type="PANTHER" id="PTHR47197:SF3">
    <property type="entry name" value="DIHYDRO-HEME D1 DEHYDROGENASE"/>
    <property type="match status" value="1"/>
</dbReference>
<evidence type="ECO:0000256" key="1">
    <source>
        <dbReference type="SAM" id="Phobius"/>
    </source>
</evidence>
<dbReference type="InterPro" id="IPR011964">
    <property type="entry name" value="YVTN_b-propeller_repeat"/>
</dbReference>
<dbReference type="PANTHER" id="PTHR47197">
    <property type="entry name" value="PROTEIN NIRF"/>
    <property type="match status" value="1"/>
</dbReference>
<keyword evidence="3" id="KW-0176">Collagen</keyword>
<sequence length="485" mass="51123">MRMKGGNRAHSLLLVSIVLLSLLIVFSLTGSAVTAQNDLSAEYAYVPNEKSNTVSVINTTTNTVVSTVTVGNVPVGVAVSPDGTKVYVTNFGNDEIPGRTVSIIDTVTEEVTPMNVEEGKPGKPSGIAVYPYGQKLYVAKFLNEKVRAVDLITSSVLDIHTGKDPFGVVITPDGSRVYVTNRGDNTVSVIDTATDNVTVNINVGEAPYGVAVNKNGTKVYVTNMNSDNVSVIDTLTNKVIADVSVGRYPHGIAVTPDEKWVYVANHNTPIGSVSVINAATNNVTDTIIVGTSPCGVAVNRDGTKVYVTNSGSNTVSVISTKTNTVIDKVDVGMCPSGLGQFICSVPGSRIETITTLTSSPDHYSTRDPITLTATVNTTSQGTERPSGTVTFIEGNTSIGTETLSSGQAILTISPLSVGSHSIIARYRDNDNRFRPSTSSSLTLLVEHPAIETTEESPIIEFIIAVISGIIVTLIGILAQKRLSSK</sequence>
<dbReference type="KEGG" id="mhor:MSHOH_3727"/>
<name>A0A0E3WUF9_9EURY</name>
<feature type="domain" description="Bacterial Ig-like" evidence="2">
    <location>
        <begin position="356"/>
        <end position="445"/>
    </location>
</feature>
<accession>A0A0E3WUF9</accession>
<dbReference type="Pfam" id="PF16640">
    <property type="entry name" value="Big_3_5"/>
    <property type="match status" value="1"/>
</dbReference>
<dbReference type="InterPro" id="IPR015943">
    <property type="entry name" value="WD40/YVTN_repeat-like_dom_sf"/>
</dbReference>
<dbReference type="Gene3D" id="2.130.10.10">
    <property type="entry name" value="YVTN repeat-like/Quinoprotein amine dehydrogenase"/>
    <property type="match status" value="3"/>
</dbReference>
<evidence type="ECO:0000259" key="2">
    <source>
        <dbReference type="Pfam" id="PF16640"/>
    </source>
</evidence>
<dbReference type="InterPro" id="IPR011045">
    <property type="entry name" value="N2O_reductase_N"/>
</dbReference>